<dbReference type="AlphaFoldDB" id="E0S460"/>
<protein>
    <submittedName>
        <fullName evidence="1">Uncharacterized protein</fullName>
    </submittedName>
</protein>
<keyword evidence="1" id="KW-0614">Plasmid</keyword>
<keyword evidence="2" id="KW-1185">Reference proteome</keyword>
<dbReference type="RefSeq" id="WP_013282841.1">
    <property type="nucleotide sequence ID" value="NC_014389.1"/>
</dbReference>
<dbReference type="EMBL" id="CP001812">
    <property type="protein sequence ID" value="ADL36192.1"/>
    <property type="molecule type" value="Genomic_DNA"/>
</dbReference>
<accession>E0S460</accession>
<evidence type="ECO:0000313" key="2">
    <source>
        <dbReference type="Proteomes" id="UP000001299"/>
    </source>
</evidence>
<reference evidence="1 2" key="1">
    <citation type="journal article" date="2010" name="PLoS ONE">
        <title>The glycobiome of the rumen bacterium Butyrivibrio proteoclasticus B316(T) highlights adaptation to a polysaccharide-rich environment.</title>
        <authorList>
            <person name="Kelly W.J."/>
            <person name="Leahy S.C."/>
            <person name="Altermann E."/>
            <person name="Yeoman C.J."/>
            <person name="Dunne J.C."/>
            <person name="Kong Z."/>
            <person name="Pacheco D.M."/>
            <person name="Li D."/>
            <person name="Noel S.J."/>
            <person name="Moon C.D."/>
            <person name="Cookson A.L."/>
            <person name="Attwood G.T."/>
        </authorList>
    </citation>
    <scope>NUCLEOTIDE SEQUENCE [LARGE SCALE GENOMIC DNA]</scope>
    <source>
        <strain evidence="2">ATCC 51982 / DSM 14932 / B316</strain>
        <plasmid evidence="2">Plasmid pCY360</plasmid>
    </source>
</reference>
<dbReference type="HOGENOM" id="CLU_1812199_0_0_9"/>
<gene>
    <name evidence="1" type="ordered locus">bpr_II255</name>
</gene>
<sequence>MLLNTQPIKAFSNLYNQELSFDSILKQDEEGRPYHAILHNSLKEYMLSLAKNLANDQKSPPVIIDYKPIETSMSHSVVDCTIKMGNYQITETGEATIATLNSSVAKNFPYLEAQTRAYDRAVISFLQLQVDGKRVYSDRESA</sequence>
<geneLocation type="plasmid" evidence="1 2">
    <name>pCY360</name>
</geneLocation>
<organism evidence="1 2">
    <name type="scientific">Butyrivibrio proteoclasticus (strain ATCC 51982 / DSM 14932 / B316)</name>
    <name type="common">Clostridium proteoclasticum</name>
    <dbReference type="NCBI Taxonomy" id="515622"/>
    <lineage>
        <taxon>Bacteria</taxon>
        <taxon>Bacillati</taxon>
        <taxon>Bacillota</taxon>
        <taxon>Clostridia</taxon>
        <taxon>Lachnospirales</taxon>
        <taxon>Lachnospiraceae</taxon>
        <taxon>Butyrivibrio</taxon>
    </lineage>
</organism>
<dbReference type="Proteomes" id="UP000001299">
    <property type="component" value="Plasmid pCY360"/>
</dbReference>
<proteinExistence type="predicted"/>
<evidence type="ECO:0000313" key="1">
    <source>
        <dbReference type="EMBL" id="ADL36192.1"/>
    </source>
</evidence>
<dbReference type="KEGG" id="bpb:bpr_II255"/>
<name>E0S460_BUTPB</name>